<feature type="DNA-binding region" description="HMG box" evidence="2">
    <location>
        <begin position="225"/>
        <end position="324"/>
    </location>
</feature>
<dbReference type="GO" id="GO:0003677">
    <property type="term" value="F:DNA binding"/>
    <property type="evidence" value="ECO:0007669"/>
    <property type="project" value="UniProtKB-UniRule"/>
</dbReference>
<dbReference type="OrthoDB" id="48979at2759"/>
<accession>A0A1Z5K0K0</accession>
<dbReference type="AlphaFoldDB" id="A0A1Z5K0K0"/>
<dbReference type="GO" id="GO:0005634">
    <property type="term" value="C:nucleus"/>
    <property type="evidence" value="ECO:0007669"/>
    <property type="project" value="UniProtKB-UniRule"/>
</dbReference>
<sequence length="339" mass="38989">MAEATYFQHPFLYENEVTGGGGEINDISRLFEEEGAEQQLQFQLQQHRNPNEGGDFLSSRHLNPNLLYSSQLQQQMVQQQNDLFSGTVNQGSRDLAQQLYLLEQNTQQVLFPRTNGLQSSLGNKATTNPLLNQLGVSSGKGKDDNSLNFPQMSNEDAFQRNVNQLPFTLANLPFFGGPIDKPVFANDSSLSTLEHTWQLQQLLNANIQHQQQIQQQPPAAPIEPPLRALSAYNFFFRDERDRILNECDHDWTESKKERLLSDHWNRDRTKKRRHRKSHGKIDFTTLSKLISSRWKELAEDRKDFYRDVAAKDWERYQKELSQYKSAASDVSATPLHVVG</sequence>
<dbReference type="Proteomes" id="UP000198406">
    <property type="component" value="Unassembled WGS sequence"/>
</dbReference>
<evidence type="ECO:0000313" key="4">
    <source>
        <dbReference type="EMBL" id="GAX19531.1"/>
    </source>
</evidence>
<dbReference type="InterPro" id="IPR009071">
    <property type="entry name" value="HMG_box_dom"/>
</dbReference>
<keyword evidence="2" id="KW-0539">Nucleus</keyword>
<comment type="caution">
    <text evidence="4">The sequence shown here is derived from an EMBL/GenBank/DDBJ whole genome shotgun (WGS) entry which is preliminary data.</text>
</comment>
<organism evidence="4 5">
    <name type="scientific">Fistulifera solaris</name>
    <name type="common">Oleaginous diatom</name>
    <dbReference type="NCBI Taxonomy" id="1519565"/>
    <lineage>
        <taxon>Eukaryota</taxon>
        <taxon>Sar</taxon>
        <taxon>Stramenopiles</taxon>
        <taxon>Ochrophyta</taxon>
        <taxon>Bacillariophyta</taxon>
        <taxon>Bacillariophyceae</taxon>
        <taxon>Bacillariophycidae</taxon>
        <taxon>Naviculales</taxon>
        <taxon>Naviculaceae</taxon>
        <taxon>Fistulifera</taxon>
    </lineage>
</organism>
<dbReference type="SUPFAM" id="SSF47095">
    <property type="entry name" value="HMG-box"/>
    <property type="match status" value="1"/>
</dbReference>
<evidence type="ECO:0000256" key="1">
    <source>
        <dbReference type="ARBA" id="ARBA00023125"/>
    </source>
</evidence>
<reference evidence="4 5" key="1">
    <citation type="journal article" date="2015" name="Plant Cell">
        <title>Oil accumulation by the oleaginous diatom Fistulifera solaris as revealed by the genome and transcriptome.</title>
        <authorList>
            <person name="Tanaka T."/>
            <person name="Maeda Y."/>
            <person name="Veluchamy A."/>
            <person name="Tanaka M."/>
            <person name="Abida H."/>
            <person name="Marechal E."/>
            <person name="Bowler C."/>
            <person name="Muto M."/>
            <person name="Sunaga Y."/>
            <person name="Tanaka M."/>
            <person name="Yoshino T."/>
            <person name="Taniguchi T."/>
            <person name="Fukuda Y."/>
            <person name="Nemoto M."/>
            <person name="Matsumoto M."/>
            <person name="Wong P.S."/>
            <person name="Aburatani S."/>
            <person name="Fujibuchi W."/>
        </authorList>
    </citation>
    <scope>NUCLEOTIDE SEQUENCE [LARGE SCALE GENOMIC DNA]</scope>
    <source>
        <strain evidence="4 5">JPCC DA0580</strain>
    </source>
</reference>
<protein>
    <recommendedName>
        <fullName evidence="3">HMG box domain-containing protein</fullName>
    </recommendedName>
</protein>
<dbReference type="PROSITE" id="PS50118">
    <property type="entry name" value="HMG_BOX_2"/>
    <property type="match status" value="1"/>
</dbReference>
<dbReference type="InterPro" id="IPR050342">
    <property type="entry name" value="HMGB"/>
</dbReference>
<evidence type="ECO:0000259" key="3">
    <source>
        <dbReference type="PROSITE" id="PS50118"/>
    </source>
</evidence>
<evidence type="ECO:0000313" key="5">
    <source>
        <dbReference type="Proteomes" id="UP000198406"/>
    </source>
</evidence>
<evidence type="ECO:0000256" key="2">
    <source>
        <dbReference type="PROSITE-ProRule" id="PRU00267"/>
    </source>
</evidence>
<dbReference type="PANTHER" id="PTHR48112">
    <property type="entry name" value="HIGH MOBILITY GROUP PROTEIN DSP1"/>
    <property type="match status" value="1"/>
</dbReference>
<dbReference type="InterPro" id="IPR036910">
    <property type="entry name" value="HMG_box_dom_sf"/>
</dbReference>
<dbReference type="SMART" id="SM00398">
    <property type="entry name" value="HMG"/>
    <property type="match status" value="1"/>
</dbReference>
<feature type="domain" description="HMG box" evidence="3">
    <location>
        <begin position="225"/>
        <end position="324"/>
    </location>
</feature>
<dbReference type="InParanoid" id="A0A1Z5K0K0"/>
<dbReference type="Gene3D" id="1.10.30.10">
    <property type="entry name" value="High mobility group box domain"/>
    <property type="match status" value="1"/>
</dbReference>
<dbReference type="Pfam" id="PF00505">
    <property type="entry name" value="HMG_box"/>
    <property type="match status" value="1"/>
</dbReference>
<keyword evidence="5" id="KW-1185">Reference proteome</keyword>
<gene>
    <name evidence="4" type="ORF">FisN_19Hh108</name>
</gene>
<name>A0A1Z5K0K0_FISSO</name>
<dbReference type="EMBL" id="BDSP01000137">
    <property type="protein sequence ID" value="GAX19531.1"/>
    <property type="molecule type" value="Genomic_DNA"/>
</dbReference>
<keyword evidence="1 2" id="KW-0238">DNA-binding</keyword>
<proteinExistence type="predicted"/>